<dbReference type="PANTHER" id="PTHR46042">
    <property type="entry name" value="DIPHTHINE METHYLTRANSFERASE"/>
    <property type="match status" value="1"/>
</dbReference>
<evidence type="ECO:0000256" key="6">
    <source>
        <dbReference type="ARBA" id="ARBA00039131"/>
    </source>
</evidence>
<evidence type="ECO:0000313" key="8">
    <source>
        <dbReference type="EMBL" id="CDR40075.1"/>
    </source>
</evidence>
<dbReference type="OrthoDB" id="1930760at2759"/>
<gene>
    <name evidence="9" type="ORF">BON22_2392</name>
    <name evidence="8" type="ORF">CYFA0S_04e03092g</name>
</gene>
<keyword evidence="9" id="KW-0489">Methyltransferase</keyword>
<keyword evidence="4" id="KW-0378">Hydrolase</keyword>
<evidence type="ECO:0000256" key="4">
    <source>
        <dbReference type="ARBA" id="ARBA00022801"/>
    </source>
</evidence>
<dbReference type="PANTHER" id="PTHR46042:SF1">
    <property type="entry name" value="DIPHTHINE METHYLTRANSFERASE"/>
    <property type="match status" value="1"/>
</dbReference>
<keyword evidence="2" id="KW-0853">WD repeat</keyword>
<evidence type="ECO:0000256" key="7">
    <source>
        <dbReference type="ARBA" id="ARBA00047551"/>
    </source>
</evidence>
<dbReference type="GO" id="GO:0005737">
    <property type="term" value="C:cytoplasm"/>
    <property type="evidence" value="ECO:0007669"/>
    <property type="project" value="TreeGrafter"/>
</dbReference>
<comment type="catalytic activity">
    <reaction evidence="7">
        <text>diphthine methyl ester-[translation elongation factor 2] + H2O = diphthine-[translation elongation factor 2] + methanol + H(+)</text>
        <dbReference type="Rhea" id="RHEA:42656"/>
        <dbReference type="Rhea" id="RHEA-COMP:10172"/>
        <dbReference type="Rhea" id="RHEA-COMP:10173"/>
        <dbReference type="ChEBI" id="CHEBI:15377"/>
        <dbReference type="ChEBI" id="CHEBI:15378"/>
        <dbReference type="ChEBI" id="CHEBI:17790"/>
        <dbReference type="ChEBI" id="CHEBI:79005"/>
        <dbReference type="ChEBI" id="CHEBI:82696"/>
        <dbReference type="EC" id="3.1.1.97"/>
    </reaction>
</comment>
<evidence type="ECO:0000256" key="1">
    <source>
        <dbReference type="ARBA" id="ARBA00005156"/>
    </source>
</evidence>
<dbReference type="AlphaFoldDB" id="A0A061ASE0"/>
<dbReference type="EC" id="3.1.1.97" evidence="6"/>
<dbReference type="InterPro" id="IPR052415">
    <property type="entry name" value="Diphthine_MTase"/>
</dbReference>
<name>A0A061ASE0_CYBFA</name>
<dbReference type="InterPro" id="IPR001680">
    <property type="entry name" value="WD40_rpt"/>
</dbReference>
<keyword evidence="10" id="KW-1185">Reference proteome</keyword>
<dbReference type="Pfam" id="PF00400">
    <property type="entry name" value="WD40"/>
    <property type="match status" value="1"/>
</dbReference>
<evidence type="ECO:0000256" key="3">
    <source>
        <dbReference type="ARBA" id="ARBA00022737"/>
    </source>
</evidence>
<accession>A0A061ASE0</accession>
<dbReference type="OMA" id="LVCCMYD"/>
<sequence>MSQQIPRAQKLATAKTELPPCALRYHPTDPSLIFLGTYKLEESDKSRHGSIDIYKYLDDTLTLVSSHPTSSAILDLKFCPFDPTLIYTGHSTGDLRAWRYTNSDSTLTPLHSQVLFEGDDVLVTSIIPSQIHRNRLLVTTTDGYASLVDLTPTGFSDPIFFETPHDLQCWTGAFGNFAELSDVVFTGGDDGCLTAHDTRTPSDMPIFQSKRIHEAGVVAIQTAQPGNALGMGDWFVDKPYTLWTGAYDDCLRTLDLRVVPGMGLIQGMVPRVKQKQKLGGGVWRFSPSVKQGDNRLLTCCMYDGARIVGANEDDEPVVERYFKEDHESMVYGCDWSPEGNKVATCSFYDGVVHVWSPEVTI</sequence>
<evidence type="ECO:0000256" key="5">
    <source>
        <dbReference type="ARBA" id="ARBA00038092"/>
    </source>
</evidence>
<dbReference type="GO" id="GO:0061685">
    <property type="term" value="F:diphthine methylesterase activity"/>
    <property type="evidence" value="ECO:0007669"/>
    <property type="project" value="UniProtKB-EC"/>
</dbReference>
<comment type="similarity">
    <text evidence="5">Belongs to the DPH7 family.</text>
</comment>
<protein>
    <recommendedName>
        <fullName evidence="6">methylated diphthine methylhydrolase</fullName>
        <ecNumber evidence="6">3.1.1.97</ecNumber>
    </recommendedName>
</protein>
<dbReference type="InterPro" id="IPR015943">
    <property type="entry name" value="WD40/YVTN_repeat-like_dom_sf"/>
</dbReference>
<dbReference type="VEuPathDB" id="FungiDB:BON22_2392"/>
<dbReference type="EMBL" id="MPUK01000004">
    <property type="protein sequence ID" value="ONH67721.1"/>
    <property type="molecule type" value="Genomic_DNA"/>
</dbReference>
<dbReference type="InterPro" id="IPR036322">
    <property type="entry name" value="WD40_repeat_dom_sf"/>
</dbReference>
<organism evidence="8">
    <name type="scientific">Cyberlindnera fabianii</name>
    <name type="common">Yeast</name>
    <name type="synonym">Hansenula fabianii</name>
    <dbReference type="NCBI Taxonomy" id="36022"/>
    <lineage>
        <taxon>Eukaryota</taxon>
        <taxon>Fungi</taxon>
        <taxon>Dikarya</taxon>
        <taxon>Ascomycota</taxon>
        <taxon>Saccharomycotina</taxon>
        <taxon>Saccharomycetes</taxon>
        <taxon>Phaffomycetales</taxon>
        <taxon>Phaffomycetaceae</taxon>
        <taxon>Cyberlindnera</taxon>
    </lineage>
</organism>
<dbReference type="SUPFAM" id="SSF50978">
    <property type="entry name" value="WD40 repeat-like"/>
    <property type="match status" value="1"/>
</dbReference>
<evidence type="ECO:0000313" key="10">
    <source>
        <dbReference type="Proteomes" id="UP000189513"/>
    </source>
</evidence>
<reference evidence="8" key="1">
    <citation type="journal article" date="2014" name="Genome Announc.">
        <title>Genome sequence of the yeast Cyberlindnera fabianii (Hansenula fabianii).</title>
        <authorList>
            <person name="Freel K.C."/>
            <person name="Sarilar V."/>
            <person name="Neuveglise C."/>
            <person name="Devillers H."/>
            <person name="Friedrich A."/>
            <person name="Schacherer J."/>
        </authorList>
    </citation>
    <scope>NUCLEOTIDE SEQUENCE</scope>
    <source>
        <strain evidence="8">YJS4271</strain>
    </source>
</reference>
<dbReference type="Gene3D" id="2.130.10.10">
    <property type="entry name" value="YVTN repeat-like/Quinoprotein amine dehydrogenase"/>
    <property type="match status" value="1"/>
</dbReference>
<dbReference type="STRING" id="36022.A0A061ASE0"/>
<dbReference type="GO" id="GO:0008168">
    <property type="term" value="F:methyltransferase activity"/>
    <property type="evidence" value="ECO:0007669"/>
    <property type="project" value="UniProtKB-KW"/>
</dbReference>
<evidence type="ECO:0000256" key="2">
    <source>
        <dbReference type="ARBA" id="ARBA00022574"/>
    </source>
</evidence>
<proteinExistence type="inferred from homology"/>
<keyword evidence="9" id="KW-0808">Transferase</keyword>
<dbReference type="GO" id="GO:0017183">
    <property type="term" value="P:protein histidyl modification to diphthamide"/>
    <property type="evidence" value="ECO:0007669"/>
    <property type="project" value="TreeGrafter"/>
</dbReference>
<dbReference type="GO" id="GO:0032259">
    <property type="term" value="P:methylation"/>
    <property type="evidence" value="ECO:0007669"/>
    <property type="project" value="UniProtKB-KW"/>
</dbReference>
<reference evidence="9" key="3">
    <citation type="submission" date="2017-01" db="EMBL/GenBank/DDBJ databases">
        <authorList>
            <person name="Mah S.A."/>
            <person name="Swanson W.J."/>
            <person name="Moy G.W."/>
            <person name="Vacquier V.D."/>
        </authorList>
    </citation>
    <scope>NUCLEOTIDE SEQUENCE [LARGE SCALE GENOMIC DNA]</scope>
    <source>
        <strain evidence="9">65</strain>
    </source>
</reference>
<dbReference type="SMART" id="SM00320">
    <property type="entry name" value="WD40"/>
    <property type="match status" value="2"/>
</dbReference>
<dbReference type="Proteomes" id="UP000189513">
    <property type="component" value="Unassembled WGS sequence"/>
</dbReference>
<reference evidence="10" key="2">
    <citation type="journal article" date="2017" name="Genome Announc.">
        <title>Genome sequences of Cyberlindnera fabianii 65, Pichia kudriavzevii 129, and Saccharomyces cerevisiae 131 isolated from fermented masau fruits in Zimbabwe.</title>
        <authorList>
            <person name="van Rijswijck I.M.H."/>
            <person name="Derks M.F.L."/>
            <person name="Abee T."/>
            <person name="de Ridder D."/>
            <person name="Smid E.J."/>
        </authorList>
    </citation>
    <scope>NUCLEOTIDE SEQUENCE [LARGE SCALE GENOMIC DNA]</scope>
    <source>
        <strain evidence="10">65</strain>
    </source>
</reference>
<keyword evidence="3" id="KW-0677">Repeat</keyword>
<comment type="pathway">
    <text evidence="1">Protein modification; peptidyl-diphthamide biosynthesis.</text>
</comment>
<dbReference type="EMBL" id="LK052889">
    <property type="protein sequence ID" value="CDR40075.1"/>
    <property type="molecule type" value="Genomic_DNA"/>
</dbReference>
<evidence type="ECO:0000313" key="9">
    <source>
        <dbReference type="EMBL" id="ONH67721.1"/>
    </source>
</evidence>